<evidence type="ECO:0000313" key="1">
    <source>
        <dbReference type="EMBL" id="PZQ44312.1"/>
    </source>
</evidence>
<evidence type="ECO:0000313" key="2">
    <source>
        <dbReference type="Proteomes" id="UP000249417"/>
    </source>
</evidence>
<dbReference type="Proteomes" id="UP000249417">
    <property type="component" value="Unassembled WGS sequence"/>
</dbReference>
<proteinExistence type="predicted"/>
<organism evidence="1 2">
    <name type="scientific">Micavibrio aeruginosavorus</name>
    <dbReference type="NCBI Taxonomy" id="349221"/>
    <lineage>
        <taxon>Bacteria</taxon>
        <taxon>Pseudomonadati</taxon>
        <taxon>Bdellovibrionota</taxon>
        <taxon>Bdellovibrionia</taxon>
        <taxon>Bdellovibrionales</taxon>
        <taxon>Pseudobdellovibrionaceae</taxon>
        <taxon>Micavibrio</taxon>
    </lineage>
</organism>
<reference evidence="1 2" key="1">
    <citation type="submission" date="2017-08" db="EMBL/GenBank/DDBJ databases">
        <title>Infants hospitalized years apart are colonized by the same room-sourced microbial strains.</title>
        <authorList>
            <person name="Brooks B."/>
            <person name="Olm M.R."/>
            <person name="Firek B.A."/>
            <person name="Baker R."/>
            <person name="Thomas B.C."/>
            <person name="Morowitz M.J."/>
            <person name="Banfield J.F."/>
        </authorList>
    </citation>
    <scope>NUCLEOTIDE SEQUENCE [LARGE SCALE GENOMIC DNA]</scope>
    <source>
        <strain evidence="1">S2_005_002_R2_29</strain>
    </source>
</reference>
<sequence length="167" mass="18644">MTNLVDVFECRESQRPHIQIFTNLWQKHFPENGEMHHSGATYPLQNVQQLGNGEGQIYLVIGKSRRGAPELTGLCIRSDYQIDGFYVAGDRKIDFLTVTTTGPDGSTMVQSNQDMHQTAYSLTKWLADKTIGATAEAREKIKYFVAELQIAIDQRPHLPTPPAPGVA</sequence>
<accession>A0A2W5MST7</accession>
<name>A0A2W5MST7_9BACT</name>
<dbReference type="EMBL" id="QFQB01000099">
    <property type="protein sequence ID" value="PZQ44312.1"/>
    <property type="molecule type" value="Genomic_DNA"/>
</dbReference>
<dbReference type="AlphaFoldDB" id="A0A2W5MST7"/>
<gene>
    <name evidence="1" type="ORF">DI551_10360</name>
</gene>
<protein>
    <submittedName>
        <fullName evidence="1">Uncharacterized protein</fullName>
    </submittedName>
</protein>
<comment type="caution">
    <text evidence="1">The sequence shown here is derived from an EMBL/GenBank/DDBJ whole genome shotgun (WGS) entry which is preliminary data.</text>
</comment>